<evidence type="ECO:0000256" key="7">
    <source>
        <dbReference type="ARBA" id="ARBA00023136"/>
    </source>
</evidence>
<dbReference type="Pfam" id="PF12704">
    <property type="entry name" value="MacB_PCD"/>
    <property type="match status" value="1"/>
</dbReference>
<protein>
    <submittedName>
        <fullName evidence="11">Lipoprotein release ABC transporter permease</fullName>
    </submittedName>
</protein>
<dbReference type="eggNOG" id="COG4591">
    <property type="taxonomic scope" value="Bacteria"/>
</dbReference>
<reference evidence="11 12" key="1">
    <citation type="journal article" date="2012" name="J. Bacteriol.">
        <title>Genome Sequence of Idiomarina xiamenensis Type Strain 10-D-4.</title>
        <authorList>
            <person name="Lai Q."/>
            <person name="Wang L."/>
            <person name="Wang W."/>
            <person name="Shao Z."/>
        </authorList>
    </citation>
    <scope>NUCLEOTIDE SEQUENCE [LARGE SCALE GENOMIC DNA]</scope>
    <source>
        <strain evidence="11 12">10-D-4</strain>
    </source>
</reference>
<name>K2K5R6_9GAMM</name>
<evidence type="ECO:0000256" key="1">
    <source>
        <dbReference type="ARBA" id="ARBA00004651"/>
    </source>
</evidence>
<comment type="caution">
    <text evidence="11">The sequence shown here is derived from an EMBL/GenBank/DDBJ whole genome shotgun (WGS) entry which is preliminary data.</text>
</comment>
<feature type="transmembrane region" description="Helical" evidence="8">
    <location>
        <begin position="273"/>
        <end position="298"/>
    </location>
</feature>
<dbReference type="Proteomes" id="UP000014115">
    <property type="component" value="Unassembled WGS sequence"/>
</dbReference>
<evidence type="ECO:0000256" key="3">
    <source>
        <dbReference type="ARBA" id="ARBA00022448"/>
    </source>
</evidence>
<dbReference type="InterPro" id="IPR003838">
    <property type="entry name" value="ABC3_permease_C"/>
</dbReference>
<feature type="transmembrane region" description="Helical" evidence="8">
    <location>
        <begin position="319"/>
        <end position="347"/>
    </location>
</feature>
<sequence>MFQPAALYIGLRYSRARQGSAFTAFINRFALIGIAIGVFALVVMMSVMNGFEQQLKQRILGVVPQVTISTAAQRLDNWQQLRQQLPANRHIQAATPLVSAQGVVQHGDRLQAVAINGIYPQLQSADPIVAEAMVGGRIDNLKAGEYGIVMGRPLARRMNLALGDQVRLIAAAGGVYTPLGMMPAQRRFTLVGWFELDAEVDTQLVLLHGDDSARLFRMAPGQVSSLRLFLDDAFQAPAVAAQLRQQLGADYQVADWRQRYGRLFDAVGMEKRMIWLMLALIIAVAAFNVVSALVMVINDKRQDIAILQTMGMAPAQLRRLFLVQGSFNGVVGTLLGLLLGLITVFWLNDILAFLGVEVIQGSQQPLPIKIEPLQVLFICVGAVLLTLLATLYPAARAARIKPSEALRYD</sequence>
<evidence type="ECO:0000256" key="5">
    <source>
        <dbReference type="ARBA" id="ARBA00022692"/>
    </source>
</evidence>
<dbReference type="OrthoDB" id="9808461at2"/>
<evidence type="ECO:0000313" key="11">
    <source>
        <dbReference type="EMBL" id="EKE82958.1"/>
    </source>
</evidence>
<keyword evidence="11" id="KW-0449">Lipoprotein</keyword>
<evidence type="ECO:0000313" key="12">
    <source>
        <dbReference type="Proteomes" id="UP000014115"/>
    </source>
</evidence>
<keyword evidence="7 8" id="KW-0472">Membrane</keyword>
<keyword evidence="4" id="KW-1003">Cell membrane</keyword>
<evidence type="ECO:0000256" key="8">
    <source>
        <dbReference type="SAM" id="Phobius"/>
    </source>
</evidence>
<keyword evidence="12" id="KW-1185">Reference proteome</keyword>
<feature type="transmembrane region" description="Helical" evidence="8">
    <location>
        <begin position="375"/>
        <end position="395"/>
    </location>
</feature>
<dbReference type="NCBIfam" id="TIGR02212">
    <property type="entry name" value="lolCE"/>
    <property type="match status" value="1"/>
</dbReference>
<dbReference type="InterPro" id="IPR025857">
    <property type="entry name" value="MacB_PCD"/>
</dbReference>
<dbReference type="InterPro" id="IPR011925">
    <property type="entry name" value="LolCE_TM"/>
</dbReference>
<evidence type="ECO:0000259" key="9">
    <source>
        <dbReference type="Pfam" id="PF02687"/>
    </source>
</evidence>
<comment type="similarity">
    <text evidence="2">Belongs to the ABC-4 integral membrane protein family. LolC/E subfamily.</text>
</comment>
<proteinExistence type="inferred from homology"/>
<dbReference type="PANTHER" id="PTHR30489:SF8">
    <property type="entry name" value="LIPOPROTEIN-RELEASING SYSTEM TRANSMEMBRANE PROTEIN LOLC"/>
    <property type="match status" value="1"/>
</dbReference>
<keyword evidence="6 8" id="KW-1133">Transmembrane helix</keyword>
<dbReference type="STRING" id="740709.A10D4_08964"/>
<gene>
    <name evidence="11" type="ORF">A10D4_08964</name>
</gene>
<dbReference type="EMBL" id="AMRG01000010">
    <property type="protein sequence ID" value="EKE82958.1"/>
    <property type="molecule type" value="Genomic_DNA"/>
</dbReference>
<dbReference type="AlphaFoldDB" id="K2K5R6"/>
<dbReference type="PATRIC" id="fig|740709.3.peg.1813"/>
<evidence type="ECO:0000259" key="10">
    <source>
        <dbReference type="Pfam" id="PF12704"/>
    </source>
</evidence>
<evidence type="ECO:0000256" key="6">
    <source>
        <dbReference type="ARBA" id="ARBA00022989"/>
    </source>
</evidence>
<dbReference type="RefSeq" id="WP_008489055.1">
    <property type="nucleotide sequence ID" value="NZ_AMRG01000010.1"/>
</dbReference>
<accession>K2K5R6</accession>
<dbReference type="PANTHER" id="PTHR30489">
    <property type="entry name" value="LIPOPROTEIN-RELEASING SYSTEM TRANSMEMBRANE PROTEIN LOLE"/>
    <property type="match status" value="1"/>
</dbReference>
<dbReference type="GO" id="GO:0044874">
    <property type="term" value="P:lipoprotein localization to outer membrane"/>
    <property type="evidence" value="ECO:0007669"/>
    <property type="project" value="TreeGrafter"/>
</dbReference>
<keyword evidence="5 8" id="KW-0812">Transmembrane</keyword>
<feature type="transmembrane region" description="Helical" evidence="8">
    <location>
        <begin position="21"/>
        <end position="48"/>
    </location>
</feature>
<comment type="subcellular location">
    <subcellularLocation>
        <location evidence="1">Cell membrane</location>
        <topology evidence="1">Multi-pass membrane protein</topology>
    </subcellularLocation>
</comment>
<dbReference type="GO" id="GO:0098797">
    <property type="term" value="C:plasma membrane protein complex"/>
    <property type="evidence" value="ECO:0007669"/>
    <property type="project" value="TreeGrafter"/>
</dbReference>
<dbReference type="GO" id="GO:0042953">
    <property type="term" value="P:lipoprotein transport"/>
    <property type="evidence" value="ECO:0007669"/>
    <property type="project" value="InterPro"/>
</dbReference>
<feature type="domain" description="MacB-like periplasmic core" evidence="10">
    <location>
        <begin position="30"/>
        <end position="245"/>
    </location>
</feature>
<dbReference type="Pfam" id="PF02687">
    <property type="entry name" value="FtsX"/>
    <property type="match status" value="1"/>
</dbReference>
<evidence type="ECO:0000256" key="2">
    <source>
        <dbReference type="ARBA" id="ARBA00005236"/>
    </source>
</evidence>
<feature type="domain" description="ABC3 transporter permease C-terminal" evidence="9">
    <location>
        <begin position="276"/>
        <end position="402"/>
    </location>
</feature>
<keyword evidence="3" id="KW-0813">Transport</keyword>
<dbReference type="InterPro" id="IPR051447">
    <property type="entry name" value="Lipoprotein-release_system"/>
</dbReference>
<organism evidence="11 12">
    <name type="scientific">Idiomarina xiamenensis 10-D-4</name>
    <dbReference type="NCBI Taxonomy" id="740709"/>
    <lineage>
        <taxon>Bacteria</taxon>
        <taxon>Pseudomonadati</taxon>
        <taxon>Pseudomonadota</taxon>
        <taxon>Gammaproteobacteria</taxon>
        <taxon>Alteromonadales</taxon>
        <taxon>Idiomarinaceae</taxon>
        <taxon>Idiomarina</taxon>
    </lineage>
</organism>
<evidence type="ECO:0000256" key="4">
    <source>
        <dbReference type="ARBA" id="ARBA00022475"/>
    </source>
</evidence>